<keyword evidence="1" id="KW-1133">Transmembrane helix</keyword>
<dbReference type="EMBL" id="JAPDDT010000001">
    <property type="protein sequence ID" value="MCW1921027.1"/>
    <property type="molecule type" value="Genomic_DNA"/>
</dbReference>
<comment type="caution">
    <text evidence="2">The sequence shown here is derived from an EMBL/GenBank/DDBJ whole genome shotgun (WGS) entry which is preliminary data.</text>
</comment>
<reference evidence="2 3" key="1">
    <citation type="submission" date="2022-10" db="EMBL/GenBank/DDBJ databases">
        <title>Luteolibacter arcticus strain CCTCC AB 2014275, whole genome shotgun sequencing project.</title>
        <authorList>
            <person name="Zhao G."/>
            <person name="Shen L."/>
        </authorList>
    </citation>
    <scope>NUCLEOTIDE SEQUENCE [LARGE SCALE GENOMIC DNA]</scope>
    <source>
        <strain evidence="2 3">CCTCC AB 2014275</strain>
    </source>
</reference>
<dbReference type="Proteomes" id="UP001320876">
    <property type="component" value="Unassembled WGS sequence"/>
</dbReference>
<feature type="transmembrane region" description="Helical" evidence="1">
    <location>
        <begin position="56"/>
        <end position="84"/>
    </location>
</feature>
<evidence type="ECO:0000256" key="1">
    <source>
        <dbReference type="SAM" id="Phobius"/>
    </source>
</evidence>
<keyword evidence="1" id="KW-0472">Membrane</keyword>
<proteinExistence type="predicted"/>
<feature type="transmembrane region" description="Helical" evidence="1">
    <location>
        <begin position="23"/>
        <end position="44"/>
    </location>
</feature>
<gene>
    <name evidence="2" type="ORF">OKA05_00580</name>
</gene>
<feature type="transmembrane region" description="Helical" evidence="1">
    <location>
        <begin position="104"/>
        <end position="126"/>
    </location>
</feature>
<accession>A0ABT3GBM5</accession>
<name>A0ABT3GBM5_9BACT</name>
<dbReference type="RefSeq" id="WP_264485136.1">
    <property type="nucleotide sequence ID" value="NZ_JAPDDT010000001.1"/>
</dbReference>
<protein>
    <submittedName>
        <fullName evidence="2">Uncharacterized protein</fullName>
    </submittedName>
</protein>
<sequence>MPLFNAKIGDSPSRLGELRPSPGMNVIGTFLQVGILWFLITLFTRSENSSHSLNETWIVVIGMLIVSFLSGLLLGGILGPFTAIIDIAALYLLVDKVCGTSRKVTIKICAWYLGISLLFSLFFMMLSRG</sequence>
<organism evidence="2 3">
    <name type="scientific">Luteolibacter arcticus</name>
    <dbReference type="NCBI Taxonomy" id="1581411"/>
    <lineage>
        <taxon>Bacteria</taxon>
        <taxon>Pseudomonadati</taxon>
        <taxon>Verrucomicrobiota</taxon>
        <taxon>Verrucomicrobiia</taxon>
        <taxon>Verrucomicrobiales</taxon>
        <taxon>Verrucomicrobiaceae</taxon>
        <taxon>Luteolibacter</taxon>
    </lineage>
</organism>
<keyword evidence="1" id="KW-0812">Transmembrane</keyword>
<keyword evidence="3" id="KW-1185">Reference proteome</keyword>
<evidence type="ECO:0000313" key="2">
    <source>
        <dbReference type="EMBL" id="MCW1921027.1"/>
    </source>
</evidence>
<evidence type="ECO:0000313" key="3">
    <source>
        <dbReference type="Proteomes" id="UP001320876"/>
    </source>
</evidence>